<accession>A0A0A9DEJ9</accession>
<reference evidence="1" key="2">
    <citation type="journal article" date="2015" name="Data Brief">
        <title>Shoot transcriptome of the giant reed, Arundo donax.</title>
        <authorList>
            <person name="Barrero R.A."/>
            <person name="Guerrero F.D."/>
            <person name="Moolhuijzen P."/>
            <person name="Goolsby J.A."/>
            <person name="Tidwell J."/>
            <person name="Bellgard S.E."/>
            <person name="Bellgard M.I."/>
        </authorList>
    </citation>
    <scope>NUCLEOTIDE SEQUENCE</scope>
    <source>
        <tissue evidence="1">Shoot tissue taken approximately 20 cm above the soil surface</tissue>
    </source>
</reference>
<name>A0A0A9DEJ9_ARUDO</name>
<dbReference type="AlphaFoldDB" id="A0A0A9DEJ9"/>
<reference evidence="1" key="1">
    <citation type="submission" date="2014-09" db="EMBL/GenBank/DDBJ databases">
        <authorList>
            <person name="Magalhaes I.L.F."/>
            <person name="Oliveira U."/>
            <person name="Santos F.R."/>
            <person name="Vidigal T.H.D.A."/>
            <person name="Brescovit A.D."/>
            <person name="Santos A.J."/>
        </authorList>
    </citation>
    <scope>NUCLEOTIDE SEQUENCE</scope>
    <source>
        <tissue evidence="1">Shoot tissue taken approximately 20 cm above the soil surface</tissue>
    </source>
</reference>
<dbReference type="EMBL" id="GBRH01211639">
    <property type="protein sequence ID" value="JAD86256.1"/>
    <property type="molecule type" value="Transcribed_RNA"/>
</dbReference>
<sequence>MFPNYFFKLLLVKAVKVRQNLVQNVIYLWAEGVTILHLKFSTCTQKRNSYDLPNSMSCGLKAA</sequence>
<organism evidence="1">
    <name type="scientific">Arundo donax</name>
    <name type="common">Giant reed</name>
    <name type="synonym">Donax arundinaceus</name>
    <dbReference type="NCBI Taxonomy" id="35708"/>
    <lineage>
        <taxon>Eukaryota</taxon>
        <taxon>Viridiplantae</taxon>
        <taxon>Streptophyta</taxon>
        <taxon>Embryophyta</taxon>
        <taxon>Tracheophyta</taxon>
        <taxon>Spermatophyta</taxon>
        <taxon>Magnoliopsida</taxon>
        <taxon>Liliopsida</taxon>
        <taxon>Poales</taxon>
        <taxon>Poaceae</taxon>
        <taxon>PACMAD clade</taxon>
        <taxon>Arundinoideae</taxon>
        <taxon>Arundineae</taxon>
        <taxon>Arundo</taxon>
    </lineage>
</organism>
<proteinExistence type="predicted"/>
<evidence type="ECO:0000313" key="1">
    <source>
        <dbReference type="EMBL" id="JAD86256.1"/>
    </source>
</evidence>
<protein>
    <submittedName>
        <fullName evidence="1">Uncharacterized protein</fullName>
    </submittedName>
</protein>